<feature type="compositionally biased region" description="Low complexity" evidence="1">
    <location>
        <begin position="149"/>
        <end position="167"/>
    </location>
</feature>
<keyword evidence="3" id="KW-1185">Reference proteome</keyword>
<protein>
    <submittedName>
        <fullName evidence="2">Uncharacterized protein</fullName>
    </submittedName>
</protein>
<reference evidence="3" key="1">
    <citation type="submission" date="2013-05" db="EMBL/GenBank/DDBJ databases">
        <title>The Genome sequence of Mucor circinelloides f. circinelloides 1006PhL.</title>
        <authorList>
            <consortium name="The Broad Institute Genomics Platform"/>
            <person name="Cuomo C."/>
            <person name="Earl A."/>
            <person name="Findley K."/>
            <person name="Lee S.C."/>
            <person name="Walker B."/>
            <person name="Young S."/>
            <person name="Zeng Q."/>
            <person name="Gargeya S."/>
            <person name="Fitzgerald M."/>
            <person name="Haas B."/>
            <person name="Abouelleil A."/>
            <person name="Allen A.W."/>
            <person name="Alvarado L."/>
            <person name="Arachchi H.M."/>
            <person name="Berlin A.M."/>
            <person name="Chapman S.B."/>
            <person name="Gainer-Dewar J."/>
            <person name="Goldberg J."/>
            <person name="Griggs A."/>
            <person name="Gujja S."/>
            <person name="Hansen M."/>
            <person name="Howarth C."/>
            <person name="Imamovic A."/>
            <person name="Ireland A."/>
            <person name="Larimer J."/>
            <person name="McCowan C."/>
            <person name="Murphy C."/>
            <person name="Pearson M."/>
            <person name="Poon T.W."/>
            <person name="Priest M."/>
            <person name="Roberts A."/>
            <person name="Saif S."/>
            <person name="Shea T."/>
            <person name="Sisk P."/>
            <person name="Sykes S."/>
            <person name="Wortman J."/>
            <person name="Nusbaum C."/>
            <person name="Birren B."/>
        </authorList>
    </citation>
    <scope>NUCLEOTIDE SEQUENCE [LARGE SCALE GENOMIC DNA]</scope>
    <source>
        <strain evidence="3">1006PhL</strain>
    </source>
</reference>
<gene>
    <name evidence="2" type="ORF">HMPREF1544_07933</name>
</gene>
<name>S2J6N4_MUCC1</name>
<evidence type="ECO:0000313" key="2">
    <source>
        <dbReference type="EMBL" id="EPB85319.1"/>
    </source>
</evidence>
<proteinExistence type="predicted"/>
<feature type="compositionally biased region" description="Basic and acidic residues" evidence="1">
    <location>
        <begin position="169"/>
        <end position="185"/>
    </location>
</feature>
<dbReference type="AlphaFoldDB" id="S2J6N4"/>
<dbReference type="InParanoid" id="S2J6N4"/>
<sequence>MGLLHTVHGHFFTGRGFATLNLLPAGKQYATLGSQIDSWEAGETLKITFTGMKPTCSRCHVTDHVFGNCLSCTNSDHLQAKCPDAFWNQRKKAAKLNSAHASAHQQKPVAKAAARKNIIPAEANENNLDTAKKATAFITGIIRAATASMPTAPTSAKEASASSSAPTVEGKEVVVHDETPRDTGA</sequence>
<dbReference type="OrthoDB" id="2287914at2759"/>
<dbReference type="Proteomes" id="UP000014254">
    <property type="component" value="Unassembled WGS sequence"/>
</dbReference>
<evidence type="ECO:0000313" key="3">
    <source>
        <dbReference type="Proteomes" id="UP000014254"/>
    </source>
</evidence>
<dbReference type="EMBL" id="KE124015">
    <property type="protein sequence ID" value="EPB85319.1"/>
    <property type="molecule type" value="Genomic_DNA"/>
</dbReference>
<feature type="region of interest" description="Disordered" evidence="1">
    <location>
        <begin position="149"/>
        <end position="185"/>
    </location>
</feature>
<accession>S2J6N4</accession>
<organism evidence="2 3">
    <name type="scientific">Mucor circinelloides f. circinelloides (strain 1006PhL)</name>
    <name type="common">Mucormycosis agent</name>
    <name type="synonym">Calyptromyces circinelloides</name>
    <dbReference type="NCBI Taxonomy" id="1220926"/>
    <lineage>
        <taxon>Eukaryota</taxon>
        <taxon>Fungi</taxon>
        <taxon>Fungi incertae sedis</taxon>
        <taxon>Mucoromycota</taxon>
        <taxon>Mucoromycotina</taxon>
        <taxon>Mucoromycetes</taxon>
        <taxon>Mucorales</taxon>
        <taxon>Mucorineae</taxon>
        <taxon>Mucoraceae</taxon>
        <taxon>Mucor</taxon>
    </lineage>
</organism>
<evidence type="ECO:0000256" key="1">
    <source>
        <dbReference type="SAM" id="MobiDB-lite"/>
    </source>
</evidence>
<dbReference type="VEuPathDB" id="FungiDB:HMPREF1544_07933"/>